<name>A0A1A6C2S4_9GAMM</name>
<dbReference type="SUPFAM" id="SSF88713">
    <property type="entry name" value="Glycoside hydrolase/deacetylase"/>
    <property type="match status" value="1"/>
</dbReference>
<dbReference type="PROSITE" id="PS51677">
    <property type="entry name" value="NODB"/>
    <property type="match status" value="1"/>
</dbReference>
<protein>
    <recommendedName>
        <fullName evidence="2">NodB homology domain-containing protein</fullName>
    </recommendedName>
</protein>
<evidence type="ECO:0000259" key="2">
    <source>
        <dbReference type="PROSITE" id="PS51677"/>
    </source>
</evidence>
<dbReference type="InterPro" id="IPR002509">
    <property type="entry name" value="NODB_dom"/>
</dbReference>
<dbReference type="InterPro" id="IPR011330">
    <property type="entry name" value="Glyco_hydro/deAcase_b/a-brl"/>
</dbReference>
<dbReference type="InterPro" id="IPR050248">
    <property type="entry name" value="Polysacc_deacetylase_ArnD"/>
</dbReference>
<feature type="region of interest" description="Disordered" evidence="1">
    <location>
        <begin position="1"/>
        <end position="37"/>
    </location>
</feature>
<dbReference type="GO" id="GO:0016810">
    <property type="term" value="F:hydrolase activity, acting on carbon-nitrogen (but not peptide) bonds"/>
    <property type="evidence" value="ECO:0007669"/>
    <property type="project" value="InterPro"/>
</dbReference>
<dbReference type="Pfam" id="PF01522">
    <property type="entry name" value="Polysacc_deac_1"/>
    <property type="match status" value="1"/>
</dbReference>
<dbReference type="GO" id="GO:0005975">
    <property type="term" value="P:carbohydrate metabolic process"/>
    <property type="evidence" value="ECO:0007669"/>
    <property type="project" value="InterPro"/>
</dbReference>
<sequence length="320" mass="34390">MVTETAPCDAGSALDSRAAHGQHPSAPSQDDDMSSPIIPLPASRPLQHLVAAHRIFLALQSANWGAVALGLLSWREGGIVLILNLLAMIGLVLCPRCRLLGPNVAQLPAEAAATGAVALTFDDGPDPAVTPHVLDILDRYGARASFFCVGERALRHPELIHEILRRGHTIENHSHRHAAGFAGFGAAALLADILAAQQALSDIGGRAPRYFRAPMGFRSPLLAEALRRLDLTHVAWTRRGYDRLLRDPRRIVRRLTRNLAVGDILLLHDSDGRIGGAPVVLEALPLLLEQLAAQGLHAIALPDGLAEAAAEPIQQPHWHR</sequence>
<organism evidence="3 4">
    <name type="scientific">Acidihalobacter prosperus</name>
    <dbReference type="NCBI Taxonomy" id="160660"/>
    <lineage>
        <taxon>Bacteria</taxon>
        <taxon>Pseudomonadati</taxon>
        <taxon>Pseudomonadota</taxon>
        <taxon>Gammaproteobacteria</taxon>
        <taxon>Chromatiales</taxon>
        <taxon>Ectothiorhodospiraceae</taxon>
        <taxon>Acidihalobacter</taxon>
    </lineage>
</organism>
<evidence type="ECO:0000256" key="1">
    <source>
        <dbReference type="SAM" id="MobiDB-lite"/>
    </source>
</evidence>
<reference evidence="3 4" key="1">
    <citation type="journal article" date="2014" name="Genome Announc.">
        <title>Draft Genome Sequence of the Iron-Oxidizing, Acidophilic, and Halotolerant 'Thiobacillus prosperus' Type Strain DSM 5130.</title>
        <authorList>
            <person name="Ossandon F.J."/>
            <person name="Cardenas J.P."/>
            <person name="Corbett M."/>
            <person name="Quatrini R."/>
            <person name="Holmes D.S."/>
            <person name="Watkin E."/>
        </authorList>
    </citation>
    <scope>NUCLEOTIDE SEQUENCE [LARGE SCALE GENOMIC DNA]</scope>
    <source>
        <strain evidence="3 4">DSM 5130</strain>
    </source>
</reference>
<keyword evidence="4" id="KW-1185">Reference proteome</keyword>
<evidence type="ECO:0000313" key="3">
    <source>
        <dbReference type="EMBL" id="OBS08861.1"/>
    </source>
</evidence>
<dbReference type="EMBL" id="JQSG02000006">
    <property type="protein sequence ID" value="OBS08861.1"/>
    <property type="molecule type" value="Genomic_DNA"/>
</dbReference>
<dbReference type="PANTHER" id="PTHR10587:SF137">
    <property type="entry name" value="4-DEOXY-4-FORMAMIDO-L-ARABINOSE-PHOSPHOUNDECAPRENOL DEFORMYLASE ARND-RELATED"/>
    <property type="match status" value="1"/>
</dbReference>
<proteinExistence type="predicted"/>
<dbReference type="Proteomes" id="UP000029273">
    <property type="component" value="Unassembled WGS sequence"/>
</dbReference>
<dbReference type="PANTHER" id="PTHR10587">
    <property type="entry name" value="GLYCOSYL TRANSFERASE-RELATED"/>
    <property type="match status" value="1"/>
</dbReference>
<feature type="domain" description="NodB homology" evidence="2">
    <location>
        <begin position="115"/>
        <end position="299"/>
    </location>
</feature>
<dbReference type="AlphaFoldDB" id="A0A1A6C2S4"/>
<evidence type="ECO:0000313" key="4">
    <source>
        <dbReference type="Proteomes" id="UP000029273"/>
    </source>
</evidence>
<gene>
    <name evidence="3" type="ORF">Thpro_023111</name>
</gene>
<dbReference type="Gene3D" id="3.20.20.370">
    <property type="entry name" value="Glycoside hydrolase/deacetylase"/>
    <property type="match status" value="1"/>
</dbReference>
<comment type="caution">
    <text evidence="3">The sequence shown here is derived from an EMBL/GenBank/DDBJ whole genome shotgun (WGS) entry which is preliminary data.</text>
</comment>
<accession>A0A1A6C2S4</accession>